<evidence type="ECO:0000313" key="2">
    <source>
        <dbReference type="EMBL" id="DAD89879.1"/>
    </source>
</evidence>
<reference evidence="2" key="1">
    <citation type="journal article" date="2021" name="Proc. Natl. Acad. Sci. U.S.A.">
        <title>A Catalog of Tens of Thousands of Viruses from Human Metagenomes Reveals Hidden Associations with Chronic Diseases.</title>
        <authorList>
            <person name="Tisza M.J."/>
            <person name="Buck C.B."/>
        </authorList>
    </citation>
    <scope>NUCLEOTIDE SEQUENCE</scope>
    <source>
        <strain evidence="2">Ctsip2</strain>
    </source>
</reference>
<dbReference type="Pfam" id="PF22479">
    <property type="entry name" value="Pam3_gp18"/>
    <property type="match status" value="1"/>
</dbReference>
<dbReference type="InterPro" id="IPR054252">
    <property type="entry name" value="Pam3_gp18"/>
</dbReference>
<organism evidence="2">
    <name type="scientific">Myoviridae sp. ctsip2</name>
    <dbReference type="NCBI Taxonomy" id="2826705"/>
    <lineage>
        <taxon>Viruses</taxon>
        <taxon>Duplodnaviria</taxon>
        <taxon>Heunggongvirae</taxon>
        <taxon>Uroviricota</taxon>
        <taxon>Caudoviricetes</taxon>
    </lineage>
</organism>
<protein>
    <recommendedName>
        <fullName evidence="1">Cyanophage baseplate Pam3 plug gp18 domain-containing protein</fullName>
    </recommendedName>
</protein>
<proteinExistence type="predicted"/>
<accession>A0A8S5N6C1</accession>
<dbReference type="EMBL" id="BK015070">
    <property type="protein sequence ID" value="DAD89879.1"/>
    <property type="molecule type" value="Genomic_DNA"/>
</dbReference>
<sequence length="118" mass="13975">MYKLTSLSNESKQQITMLLDDNSRVVLTFEYKSNQLGWFFGVKWGDYDYKNIRLTTSYNILRAYRNYLPFGLRCDTQDDEEPMDLNDFSNGYATVYLLTRKDVQTIEGNYYVKTPTEL</sequence>
<name>A0A8S5N6C1_9CAUD</name>
<feature type="domain" description="Cyanophage baseplate Pam3 plug gp18" evidence="1">
    <location>
        <begin position="6"/>
        <end position="97"/>
    </location>
</feature>
<evidence type="ECO:0000259" key="1">
    <source>
        <dbReference type="Pfam" id="PF22479"/>
    </source>
</evidence>